<organism evidence="1 2">
    <name type="scientific">Flaviaesturariibacter amylovorans</name>
    <dbReference type="NCBI Taxonomy" id="1084520"/>
    <lineage>
        <taxon>Bacteria</taxon>
        <taxon>Pseudomonadati</taxon>
        <taxon>Bacteroidota</taxon>
        <taxon>Chitinophagia</taxon>
        <taxon>Chitinophagales</taxon>
        <taxon>Chitinophagaceae</taxon>
        <taxon>Flaviaestuariibacter</taxon>
    </lineage>
</organism>
<protein>
    <submittedName>
        <fullName evidence="1">Uncharacterized protein</fullName>
    </submittedName>
</protein>
<comment type="caution">
    <text evidence="1">The sequence shown here is derived from an EMBL/GenBank/DDBJ whole genome shotgun (WGS) entry which is preliminary data.</text>
</comment>
<accession>A0ABP8G3Z1</accession>
<evidence type="ECO:0000313" key="1">
    <source>
        <dbReference type="EMBL" id="GAA4316862.1"/>
    </source>
</evidence>
<reference evidence="2" key="1">
    <citation type="journal article" date="2019" name="Int. J. Syst. Evol. Microbiol.">
        <title>The Global Catalogue of Microorganisms (GCM) 10K type strain sequencing project: providing services to taxonomists for standard genome sequencing and annotation.</title>
        <authorList>
            <consortium name="The Broad Institute Genomics Platform"/>
            <consortium name="The Broad Institute Genome Sequencing Center for Infectious Disease"/>
            <person name="Wu L."/>
            <person name="Ma J."/>
        </authorList>
    </citation>
    <scope>NUCLEOTIDE SEQUENCE [LARGE SCALE GENOMIC DNA]</scope>
    <source>
        <strain evidence="2">JCM 17919</strain>
    </source>
</reference>
<keyword evidence="2" id="KW-1185">Reference proteome</keyword>
<gene>
    <name evidence="1" type="ORF">GCM10023184_00270</name>
</gene>
<proteinExistence type="predicted"/>
<dbReference type="EMBL" id="BAABGY010000001">
    <property type="protein sequence ID" value="GAA4316862.1"/>
    <property type="molecule type" value="Genomic_DNA"/>
</dbReference>
<dbReference type="Proteomes" id="UP001501725">
    <property type="component" value="Unassembled WGS sequence"/>
</dbReference>
<name>A0ABP8G3Z1_9BACT</name>
<evidence type="ECO:0000313" key="2">
    <source>
        <dbReference type="Proteomes" id="UP001501725"/>
    </source>
</evidence>
<sequence length="67" mass="7376">MGVSNGEAGPVTFDMGFLRMTFSLGSEGDTYDYSLNFVAMGFLIWINRLMKTVKEEAGHHAISELGQ</sequence>